<dbReference type="InterPro" id="IPR006463">
    <property type="entry name" value="MiaB_methiolase"/>
</dbReference>
<dbReference type="PANTHER" id="PTHR43020:SF2">
    <property type="entry name" value="MITOCHONDRIAL TRNA METHYLTHIOTRANSFERASE CDK5RAP1"/>
    <property type="match status" value="1"/>
</dbReference>
<dbReference type="GO" id="GO:0005829">
    <property type="term" value="C:cytosol"/>
    <property type="evidence" value="ECO:0007669"/>
    <property type="project" value="TreeGrafter"/>
</dbReference>
<evidence type="ECO:0000256" key="4">
    <source>
        <dbReference type="ARBA" id="ARBA00022691"/>
    </source>
</evidence>
<dbReference type="InterPro" id="IPR020612">
    <property type="entry name" value="Methylthiotransferase_CS"/>
</dbReference>
<dbReference type="InterPro" id="IPR006638">
    <property type="entry name" value="Elp3/MiaA/NifB-like_rSAM"/>
</dbReference>
<dbReference type="Proteomes" id="UP000278143">
    <property type="component" value="Unassembled WGS sequence"/>
</dbReference>
<dbReference type="Gene3D" id="3.40.50.12160">
    <property type="entry name" value="Methylthiotransferase, N-terminal domain"/>
    <property type="match status" value="1"/>
</dbReference>
<keyword evidence="5" id="KW-0479">Metal-binding</keyword>
<keyword evidence="3" id="KW-0004">4Fe-4S</keyword>
<protein>
    <submittedName>
        <fullName evidence="12">CDK5 regulatory subunit-associated protein 1</fullName>
    </submittedName>
</protein>
<sequence length="572" mass="64275">AQRVQEAGPQRRRESPLVFDNRGPSQHDFIRESQLNTLPPSATTQPDTVPYLEPPSHVIGAGAKYYIEVYGCQMNFNDTEVLMAVMNEAGYTRTKLLDEANIVFLVTCSIRENAEKKIWQRLRELKHLKTGKNRDRPPLIGVLGCMAERLKGELLEKEKLVDVVCGPDAYRRTVPHLLSMTQEMNRGIANVMLSADETYADIMPVRLDQNSTSAYISIMRGCNNMCAFCVVPFTRGTERSRSIDSILAEVQALSEQGVKEVTLLGQNVNSYRDTSTLALSMSTNSGSTLSNDGFRTIYRRKEGGLRFTELLDKVSRVNPNMRFRFTSPHPKDFPVDLLQLIADRPNICANLHLPAQSGSTTTLARMRRGYSREAQVSTRAHYLALVDTVRATIPNVTLSSDFITGFCDETEEEHRDTVSLMAQVGFDMAYMFAYSMREKTHAHRRMKDNVPEDVKLRRLSEIIGTFHEAAHKNNRARVGQQRELVLVDGTSRRDAHRLRGRTDGNHKVIFDQVAIPDRLSSEPGAHVIPQPGDYVEVITTDATSTSFQGIPLARTDLVTFHKEAAASLLMEQ</sequence>
<dbReference type="InterPro" id="IPR023404">
    <property type="entry name" value="rSAM_horseshoe"/>
</dbReference>
<name>A0A4V1J1A6_9FUNG</name>
<feature type="region of interest" description="Disordered" evidence="8">
    <location>
        <begin position="1"/>
        <end position="25"/>
    </location>
</feature>
<evidence type="ECO:0000313" key="13">
    <source>
        <dbReference type="Proteomes" id="UP000278143"/>
    </source>
</evidence>
<evidence type="ECO:0000256" key="1">
    <source>
        <dbReference type="ARBA" id="ARBA00001966"/>
    </source>
</evidence>
<feature type="non-terminal residue" evidence="12">
    <location>
        <position position="1"/>
    </location>
</feature>
<organism evidence="12 13">
    <name type="scientific">Syncephalis pseudoplumigaleata</name>
    <dbReference type="NCBI Taxonomy" id="1712513"/>
    <lineage>
        <taxon>Eukaryota</taxon>
        <taxon>Fungi</taxon>
        <taxon>Fungi incertae sedis</taxon>
        <taxon>Zoopagomycota</taxon>
        <taxon>Zoopagomycotina</taxon>
        <taxon>Zoopagomycetes</taxon>
        <taxon>Zoopagales</taxon>
        <taxon>Piptocephalidaceae</taxon>
        <taxon>Syncephalis</taxon>
    </lineage>
</organism>
<gene>
    <name evidence="12" type="ORF">SYNPS1DRAFT_17294</name>
</gene>
<dbReference type="InterPro" id="IPR013848">
    <property type="entry name" value="Methylthiotransferase_N"/>
</dbReference>
<keyword evidence="6" id="KW-0408">Iron</keyword>
<dbReference type="GO" id="GO:0035597">
    <property type="term" value="F:tRNA-2-methylthio-N(6)-dimethylallyladenosine(37) synthase activity"/>
    <property type="evidence" value="ECO:0007669"/>
    <property type="project" value="TreeGrafter"/>
</dbReference>
<evidence type="ECO:0000256" key="3">
    <source>
        <dbReference type="ARBA" id="ARBA00022485"/>
    </source>
</evidence>
<feature type="domain" description="Radical SAM core" evidence="11">
    <location>
        <begin position="208"/>
        <end position="472"/>
    </location>
</feature>
<evidence type="ECO:0000259" key="10">
    <source>
        <dbReference type="PROSITE" id="PS51449"/>
    </source>
</evidence>
<proteinExistence type="inferred from homology"/>
<keyword evidence="13" id="KW-1185">Reference proteome</keyword>
<dbReference type="SUPFAM" id="SSF102114">
    <property type="entry name" value="Radical SAM enzymes"/>
    <property type="match status" value="1"/>
</dbReference>
<dbReference type="OrthoDB" id="190098at2759"/>
<dbReference type="SFLD" id="SFLDF00413">
    <property type="entry name" value="CDK5RAP1"/>
    <property type="match status" value="1"/>
</dbReference>
<keyword evidence="4" id="KW-0949">S-adenosyl-L-methionine</keyword>
<dbReference type="GO" id="GO:0080090">
    <property type="term" value="P:regulation of primary metabolic process"/>
    <property type="evidence" value="ECO:0007669"/>
    <property type="project" value="UniProtKB-ARBA"/>
</dbReference>
<dbReference type="CDD" id="cd01335">
    <property type="entry name" value="Radical_SAM"/>
    <property type="match status" value="1"/>
</dbReference>
<evidence type="ECO:0000256" key="2">
    <source>
        <dbReference type="ARBA" id="ARBA00009815"/>
    </source>
</evidence>
<dbReference type="Pfam" id="PF04055">
    <property type="entry name" value="Radical_SAM"/>
    <property type="match status" value="1"/>
</dbReference>
<dbReference type="PROSITE" id="PS51449">
    <property type="entry name" value="MTTASE_N"/>
    <property type="match status" value="1"/>
</dbReference>
<dbReference type="Gene3D" id="3.80.30.20">
    <property type="entry name" value="tm_1862 like domain"/>
    <property type="match status" value="1"/>
</dbReference>
<dbReference type="InterPro" id="IPR007197">
    <property type="entry name" value="rSAM"/>
</dbReference>
<dbReference type="FunFam" id="3.80.30.20:FF:000003">
    <property type="entry name" value="CDK5 regulatory subunit-associated protein 1"/>
    <property type="match status" value="1"/>
</dbReference>
<dbReference type="PANTHER" id="PTHR43020">
    <property type="entry name" value="CDK5 REGULATORY SUBUNIT-ASSOCIATED PROTEIN 1"/>
    <property type="match status" value="1"/>
</dbReference>
<evidence type="ECO:0000256" key="5">
    <source>
        <dbReference type="ARBA" id="ARBA00022723"/>
    </source>
</evidence>
<reference evidence="13" key="1">
    <citation type="journal article" date="2018" name="Nat. Microbiol.">
        <title>Leveraging single-cell genomics to expand the fungal tree of life.</title>
        <authorList>
            <person name="Ahrendt S.R."/>
            <person name="Quandt C.A."/>
            <person name="Ciobanu D."/>
            <person name="Clum A."/>
            <person name="Salamov A."/>
            <person name="Andreopoulos B."/>
            <person name="Cheng J.F."/>
            <person name="Woyke T."/>
            <person name="Pelin A."/>
            <person name="Henrissat B."/>
            <person name="Reynolds N.K."/>
            <person name="Benny G.L."/>
            <person name="Smith M.E."/>
            <person name="James T.Y."/>
            <person name="Grigoriev I.V."/>
        </authorList>
    </citation>
    <scope>NUCLEOTIDE SEQUENCE [LARGE SCALE GENOMIC DNA]</scope>
    <source>
        <strain evidence="13">Benny S71-1</strain>
    </source>
</reference>
<dbReference type="InterPro" id="IPR002792">
    <property type="entry name" value="TRAM_dom"/>
</dbReference>
<dbReference type="NCBIfam" id="TIGR00089">
    <property type="entry name" value="MiaB/RimO family radical SAM methylthiotransferase"/>
    <property type="match status" value="1"/>
</dbReference>
<feature type="domain" description="TRAM" evidence="9">
    <location>
        <begin position="475"/>
        <end position="553"/>
    </location>
</feature>
<comment type="cofactor">
    <cofactor evidence="1">
        <name>[4Fe-4S] cluster</name>
        <dbReference type="ChEBI" id="CHEBI:49883"/>
    </cofactor>
</comment>
<evidence type="ECO:0000259" key="9">
    <source>
        <dbReference type="PROSITE" id="PS50926"/>
    </source>
</evidence>
<dbReference type="PROSITE" id="PS51918">
    <property type="entry name" value="RADICAL_SAM"/>
    <property type="match status" value="1"/>
</dbReference>
<comment type="similarity">
    <text evidence="2">Belongs to the methylthiotransferase family. MiaB subfamily.</text>
</comment>
<dbReference type="InterPro" id="IPR038135">
    <property type="entry name" value="Methylthiotransferase_N_sf"/>
</dbReference>
<accession>A0A4V1J1A6</accession>
<dbReference type="PROSITE" id="PS01278">
    <property type="entry name" value="MTTASE_RADICAL"/>
    <property type="match status" value="1"/>
</dbReference>
<dbReference type="GO" id="GO:0051539">
    <property type="term" value="F:4 iron, 4 sulfur cluster binding"/>
    <property type="evidence" value="ECO:0007669"/>
    <property type="project" value="UniProtKB-KW"/>
</dbReference>
<dbReference type="GO" id="GO:0005739">
    <property type="term" value="C:mitochondrion"/>
    <property type="evidence" value="ECO:0007669"/>
    <property type="project" value="TreeGrafter"/>
</dbReference>
<dbReference type="InterPro" id="IPR005839">
    <property type="entry name" value="Methylthiotransferase"/>
</dbReference>
<dbReference type="SMART" id="SM00729">
    <property type="entry name" value="Elp3"/>
    <property type="match status" value="1"/>
</dbReference>
<evidence type="ECO:0000256" key="6">
    <source>
        <dbReference type="ARBA" id="ARBA00023004"/>
    </source>
</evidence>
<keyword evidence="7" id="KW-0411">Iron-sulfur</keyword>
<evidence type="ECO:0000256" key="8">
    <source>
        <dbReference type="SAM" id="MobiDB-lite"/>
    </source>
</evidence>
<dbReference type="GO" id="GO:0046872">
    <property type="term" value="F:metal ion binding"/>
    <property type="evidence" value="ECO:0007669"/>
    <property type="project" value="UniProtKB-KW"/>
</dbReference>
<dbReference type="AlphaFoldDB" id="A0A4V1J1A6"/>
<evidence type="ECO:0000256" key="7">
    <source>
        <dbReference type="ARBA" id="ARBA00023014"/>
    </source>
</evidence>
<dbReference type="GO" id="GO:0060255">
    <property type="term" value="P:regulation of macromolecule metabolic process"/>
    <property type="evidence" value="ECO:0007669"/>
    <property type="project" value="UniProtKB-ARBA"/>
</dbReference>
<dbReference type="PROSITE" id="PS50926">
    <property type="entry name" value="TRAM"/>
    <property type="match status" value="1"/>
</dbReference>
<dbReference type="SFLD" id="SFLDS00029">
    <property type="entry name" value="Radical_SAM"/>
    <property type="match status" value="1"/>
</dbReference>
<dbReference type="EMBL" id="KZ990252">
    <property type="protein sequence ID" value="RKP24389.1"/>
    <property type="molecule type" value="Genomic_DNA"/>
</dbReference>
<feature type="domain" description="MTTase N-terminal" evidence="10">
    <location>
        <begin position="63"/>
        <end position="183"/>
    </location>
</feature>
<dbReference type="SFLD" id="SFLDG01082">
    <property type="entry name" value="B12-binding_domain_containing"/>
    <property type="match status" value="1"/>
</dbReference>
<dbReference type="InterPro" id="IPR058240">
    <property type="entry name" value="rSAM_sf"/>
</dbReference>
<dbReference type="Pfam" id="PF00919">
    <property type="entry name" value="UPF0004"/>
    <property type="match status" value="1"/>
</dbReference>
<dbReference type="SFLD" id="SFLDF00273">
    <property type="entry name" value="(dimethylallyl)adenosine_tRNA"/>
    <property type="match status" value="1"/>
</dbReference>
<evidence type="ECO:0000313" key="12">
    <source>
        <dbReference type="EMBL" id="RKP24389.1"/>
    </source>
</evidence>
<dbReference type="SFLD" id="SFLDG01061">
    <property type="entry name" value="methylthiotransferase"/>
    <property type="match status" value="1"/>
</dbReference>
<dbReference type="FunFam" id="3.40.50.12160:FF:000003">
    <property type="entry name" value="CDK5 regulatory subunit-associated protein 1"/>
    <property type="match status" value="1"/>
</dbReference>
<evidence type="ECO:0000259" key="11">
    <source>
        <dbReference type="PROSITE" id="PS51918"/>
    </source>
</evidence>